<evidence type="ECO:0000313" key="1">
    <source>
        <dbReference type="EMBL" id="TDP89620.1"/>
    </source>
</evidence>
<comment type="caution">
    <text evidence="1">The sequence shown here is derived from an EMBL/GenBank/DDBJ whole genome shotgun (WGS) entry which is preliminary data.</text>
</comment>
<organism evidence="1 2">
    <name type="scientific">Labedaea rhizosphaerae</name>
    <dbReference type="NCBI Taxonomy" id="598644"/>
    <lineage>
        <taxon>Bacteria</taxon>
        <taxon>Bacillati</taxon>
        <taxon>Actinomycetota</taxon>
        <taxon>Actinomycetes</taxon>
        <taxon>Pseudonocardiales</taxon>
        <taxon>Pseudonocardiaceae</taxon>
        <taxon>Labedaea</taxon>
    </lineage>
</organism>
<dbReference type="Proteomes" id="UP000295444">
    <property type="component" value="Unassembled WGS sequence"/>
</dbReference>
<evidence type="ECO:0000313" key="2">
    <source>
        <dbReference type="Proteomes" id="UP000295444"/>
    </source>
</evidence>
<proteinExistence type="predicted"/>
<protein>
    <submittedName>
        <fullName evidence="1">Uncharacterized protein</fullName>
    </submittedName>
</protein>
<accession>A0A4R6RS49</accession>
<gene>
    <name evidence="1" type="ORF">EV186_11220</name>
</gene>
<keyword evidence="2" id="KW-1185">Reference proteome</keyword>
<dbReference type="AlphaFoldDB" id="A0A4R6RS49"/>
<dbReference type="EMBL" id="SNXZ01000012">
    <property type="protein sequence ID" value="TDP89620.1"/>
    <property type="molecule type" value="Genomic_DNA"/>
</dbReference>
<name>A0A4R6RS49_LABRH</name>
<sequence length="97" mass="10183">MNEAQAERAAAEAALANTPEGAQLTDAEIHAMIDSLGDIGAVMGDARPGTLARLYKDLGLALRYEPGEQAVYATASPRVAGERVREAICALTTRLTL</sequence>
<reference evidence="1 2" key="1">
    <citation type="submission" date="2019-03" db="EMBL/GenBank/DDBJ databases">
        <title>Genomic Encyclopedia of Type Strains, Phase IV (KMG-IV): sequencing the most valuable type-strain genomes for metagenomic binning, comparative biology and taxonomic classification.</title>
        <authorList>
            <person name="Goeker M."/>
        </authorList>
    </citation>
    <scope>NUCLEOTIDE SEQUENCE [LARGE SCALE GENOMIC DNA]</scope>
    <source>
        <strain evidence="1 2">DSM 45361</strain>
    </source>
</reference>